<dbReference type="STRING" id="936435.F8Q9C5"/>
<dbReference type="EMBL" id="GL945486">
    <property type="protein sequence ID" value="EGN95180.1"/>
    <property type="molecule type" value="Genomic_DNA"/>
</dbReference>
<accession>F8Q9C5</accession>
<dbReference type="SUPFAM" id="SSF56219">
    <property type="entry name" value="DNase I-like"/>
    <property type="match status" value="1"/>
</dbReference>
<sequence length="175" mass="20976">MQQESHLEACNTKNYTRPDYVFVSTDLINSFIKCAVVPHLRPVKTDHFPILSMIDLWCSSLSHHLYKYLQRAVNWKKSRETLQTEVNHIPAPREPENKEEFQEVYDHLTSAINRTVNACVPLTKPSLFMKHWWIKDLDKMKTNLKRLARKAHRWRDHCKDPIHKQYRYKCNTYVL</sequence>
<dbReference type="Proteomes" id="UP000008063">
    <property type="component" value="Unassembled WGS sequence"/>
</dbReference>
<dbReference type="OrthoDB" id="3261136at2759"/>
<dbReference type="InterPro" id="IPR036691">
    <property type="entry name" value="Endo/exonu/phosph_ase_sf"/>
</dbReference>
<dbReference type="InParanoid" id="F8Q9C5"/>
<evidence type="ECO:0000313" key="2">
    <source>
        <dbReference type="Proteomes" id="UP000008063"/>
    </source>
</evidence>
<evidence type="ECO:0008006" key="3">
    <source>
        <dbReference type="Google" id="ProtNLM"/>
    </source>
</evidence>
<keyword evidence="2" id="KW-1185">Reference proteome</keyword>
<gene>
    <name evidence="1" type="ORF">SERLA73DRAFT_61146</name>
</gene>
<evidence type="ECO:0000313" key="1">
    <source>
        <dbReference type="EMBL" id="EGN95180.1"/>
    </source>
</evidence>
<proteinExistence type="predicted"/>
<dbReference type="OMA" id="PPKTDHF"/>
<name>F8Q9C5_SERL3</name>
<organism evidence="2">
    <name type="scientific">Serpula lacrymans var. lacrymans (strain S7.3)</name>
    <name type="common">Dry rot fungus</name>
    <dbReference type="NCBI Taxonomy" id="936435"/>
    <lineage>
        <taxon>Eukaryota</taxon>
        <taxon>Fungi</taxon>
        <taxon>Dikarya</taxon>
        <taxon>Basidiomycota</taxon>
        <taxon>Agaricomycotina</taxon>
        <taxon>Agaricomycetes</taxon>
        <taxon>Agaricomycetidae</taxon>
        <taxon>Boletales</taxon>
        <taxon>Coniophorineae</taxon>
        <taxon>Serpulaceae</taxon>
        <taxon>Serpula</taxon>
    </lineage>
</organism>
<protein>
    <recommendedName>
        <fullName evidence="3">Endonuclease/exonuclease/phosphatase domain-containing protein</fullName>
    </recommendedName>
</protein>
<reference evidence="2" key="1">
    <citation type="journal article" date="2011" name="Science">
        <title>The plant cell wall-decomposing machinery underlies the functional diversity of forest fungi.</title>
        <authorList>
            <person name="Eastwood D.C."/>
            <person name="Floudas D."/>
            <person name="Binder M."/>
            <person name="Majcherczyk A."/>
            <person name="Schneider P."/>
            <person name="Aerts A."/>
            <person name="Asiegbu F.O."/>
            <person name="Baker S.E."/>
            <person name="Barry K."/>
            <person name="Bendiksby M."/>
            <person name="Blumentritt M."/>
            <person name="Coutinho P.M."/>
            <person name="Cullen D."/>
            <person name="de Vries R.P."/>
            <person name="Gathman A."/>
            <person name="Goodell B."/>
            <person name="Henrissat B."/>
            <person name="Ihrmark K."/>
            <person name="Kauserud H."/>
            <person name="Kohler A."/>
            <person name="LaButti K."/>
            <person name="Lapidus A."/>
            <person name="Lavin J.L."/>
            <person name="Lee Y.-H."/>
            <person name="Lindquist E."/>
            <person name="Lilly W."/>
            <person name="Lucas S."/>
            <person name="Morin E."/>
            <person name="Murat C."/>
            <person name="Oguiza J.A."/>
            <person name="Park J."/>
            <person name="Pisabarro A.G."/>
            <person name="Riley R."/>
            <person name="Rosling A."/>
            <person name="Salamov A."/>
            <person name="Schmidt O."/>
            <person name="Schmutz J."/>
            <person name="Skrede I."/>
            <person name="Stenlid J."/>
            <person name="Wiebenga A."/>
            <person name="Xie X."/>
            <person name="Kuees U."/>
            <person name="Hibbett D.S."/>
            <person name="Hoffmeister D."/>
            <person name="Hoegberg N."/>
            <person name="Martin F."/>
            <person name="Grigoriev I.V."/>
            <person name="Watkinson S.C."/>
        </authorList>
    </citation>
    <scope>NUCLEOTIDE SEQUENCE [LARGE SCALE GENOMIC DNA]</scope>
    <source>
        <strain evidence="2">strain S7.3</strain>
    </source>
</reference>
<dbReference type="HOGENOM" id="CLU_115679_0_0_1"/>
<dbReference type="AlphaFoldDB" id="F8Q9C5"/>